<protein>
    <submittedName>
        <fullName evidence="1">Unnamed protein product</fullName>
    </submittedName>
</protein>
<accession>A0A9W6Z015</accession>
<organism evidence="1 2">
    <name type="scientific">Ambrosiozyma monospora</name>
    <name type="common">Yeast</name>
    <name type="synonym">Endomycopsis monosporus</name>
    <dbReference type="NCBI Taxonomy" id="43982"/>
    <lineage>
        <taxon>Eukaryota</taxon>
        <taxon>Fungi</taxon>
        <taxon>Dikarya</taxon>
        <taxon>Ascomycota</taxon>
        <taxon>Saccharomycotina</taxon>
        <taxon>Pichiomycetes</taxon>
        <taxon>Pichiales</taxon>
        <taxon>Pichiaceae</taxon>
        <taxon>Ambrosiozyma</taxon>
    </lineage>
</organism>
<evidence type="ECO:0000313" key="1">
    <source>
        <dbReference type="EMBL" id="GMG39649.1"/>
    </source>
</evidence>
<keyword evidence="2" id="KW-1185">Reference proteome</keyword>
<proteinExistence type="predicted"/>
<sequence>MMHWISGGRHDANLIPVSFKFEFEKAIAACWVLGAERSRLRSQKSRVKSDHCVNYTCLYISLDSTPSLTVRFASCCNDNFYRSQAGPRGQVPGGLAHPIKIQD</sequence>
<comment type="caution">
    <text evidence="1">The sequence shown here is derived from an EMBL/GenBank/DDBJ whole genome shotgun (WGS) entry which is preliminary data.</text>
</comment>
<dbReference type="AlphaFoldDB" id="A0A9W6Z015"/>
<dbReference type="EMBL" id="BSXU01003073">
    <property type="protein sequence ID" value="GMG39649.1"/>
    <property type="molecule type" value="Genomic_DNA"/>
</dbReference>
<dbReference type="Proteomes" id="UP001165063">
    <property type="component" value="Unassembled WGS sequence"/>
</dbReference>
<gene>
    <name evidence="1" type="ORF">Amon01_000551200</name>
</gene>
<name>A0A9W6Z015_AMBMO</name>
<evidence type="ECO:0000313" key="2">
    <source>
        <dbReference type="Proteomes" id="UP001165063"/>
    </source>
</evidence>
<reference evidence="1" key="1">
    <citation type="submission" date="2023-04" db="EMBL/GenBank/DDBJ databases">
        <title>Ambrosiozyma monospora NBRC 1965.</title>
        <authorList>
            <person name="Ichikawa N."/>
            <person name="Sato H."/>
            <person name="Tonouchi N."/>
        </authorList>
    </citation>
    <scope>NUCLEOTIDE SEQUENCE</scope>
    <source>
        <strain evidence="1">NBRC 1965</strain>
    </source>
</reference>